<dbReference type="PROSITE" id="PS01124">
    <property type="entry name" value="HTH_ARAC_FAMILY_2"/>
    <property type="match status" value="1"/>
</dbReference>
<evidence type="ECO:0000256" key="1">
    <source>
        <dbReference type="ARBA" id="ARBA00023015"/>
    </source>
</evidence>
<keyword evidence="7" id="KW-1185">Reference proteome</keyword>
<reference evidence="7" key="1">
    <citation type="journal article" date="2019" name="Int. J. Syst. Evol. Microbiol.">
        <title>The Global Catalogue of Microorganisms (GCM) 10K type strain sequencing project: providing services to taxonomists for standard genome sequencing and annotation.</title>
        <authorList>
            <consortium name="The Broad Institute Genomics Platform"/>
            <consortium name="The Broad Institute Genome Sequencing Center for Infectious Disease"/>
            <person name="Wu L."/>
            <person name="Ma J."/>
        </authorList>
    </citation>
    <scope>NUCLEOTIDE SEQUENCE [LARGE SCALE GENOMIC DNA]</scope>
    <source>
        <strain evidence="7">CGMCC 4.7643</strain>
    </source>
</reference>
<evidence type="ECO:0000259" key="5">
    <source>
        <dbReference type="PROSITE" id="PS01124"/>
    </source>
</evidence>
<comment type="caution">
    <text evidence="6">The sequence shown here is derived from an EMBL/GenBank/DDBJ whole genome shotgun (WGS) entry which is preliminary data.</text>
</comment>
<dbReference type="InterPro" id="IPR032783">
    <property type="entry name" value="AraC_lig"/>
</dbReference>
<evidence type="ECO:0000256" key="4">
    <source>
        <dbReference type="SAM" id="MobiDB-lite"/>
    </source>
</evidence>
<organism evidence="6 7">
    <name type="scientific">Amycolatopsis samaneae</name>
    <dbReference type="NCBI Taxonomy" id="664691"/>
    <lineage>
        <taxon>Bacteria</taxon>
        <taxon>Bacillati</taxon>
        <taxon>Actinomycetota</taxon>
        <taxon>Actinomycetes</taxon>
        <taxon>Pseudonocardiales</taxon>
        <taxon>Pseudonocardiaceae</taxon>
        <taxon>Amycolatopsis</taxon>
    </lineage>
</organism>
<dbReference type="EMBL" id="JBHUKU010000020">
    <property type="protein sequence ID" value="MFD2463005.1"/>
    <property type="molecule type" value="Genomic_DNA"/>
</dbReference>
<keyword evidence="1" id="KW-0805">Transcription regulation</keyword>
<evidence type="ECO:0000256" key="2">
    <source>
        <dbReference type="ARBA" id="ARBA00023125"/>
    </source>
</evidence>
<dbReference type="InterPro" id="IPR018062">
    <property type="entry name" value="HTH_AraC-typ_CS"/>
</dbReference>
<name>A0ABW5GQ79_9PSEU</name>
<proteinExistence type="predicted"/>
<dbReference type="PANTHER" id="PTHR46796">
    <property type="entry name" value="HTH-TYPE TRANSCRIPTIONAL ACTIVATOR RHAS-RELATED"/>
    <property type="match status" value="1"/>
</dbReference>
<evidence type="ECO:0000313" key="7">
    <source>
        <dbReference type="Proteomes" id="UP001597419"/>
    </source>
</evidence>
<feature type="domain" description="HTH araC/xylS-type" evidence="5">
    <location>
        <begin position="206"/>
        <end position="304"/>
    </location>
</feature>
<dbReference type="Proteomes" id="UP001597419">
    <property type="component" value="Unassembled WGS sequence"/>
</dbReference>
<evidence type="ECO:0000313" key="6">
    <source>
        <dbReference type="EMBL" id="MFD2463005.1"/>
    </source>
</evidence>
<dbReference type="PROSITE" id="PS00041">
    <property type="entry name" value="HTH_ARAC_FAMILY_1"/>
    <property type="match status" value="1"/>
</dbReference>
<sequence length="328" mass="35205">MDVVSELLAGVRGHGAVFRRAIMSSPWALRMAGEAPLTLATMLRGHAWIVPDRHEPVRIETGEIAVVRGDVPYTVADDPAATPALVVTSVDYCPGGAGLEPASRTCGTPDDGEADVLLSGAFERQGRLSERLLRALPLVLVTPATDGPVPPVEAVAEEVVRDRAGGQLVLDRLLDLMLVSALRGWFADPRSHAPAWCRALEDPEVGVALRLLHETPARAWTVTDLAAGAGMSRAAFARRFTAVVGEPPIAYLTGWRIELAADLLRETGLTVGAIARKVGYVNAFALSVAFKRLRGLSPSEYRAEQRDHPRRAEPGSPVQAGRTRRTLM</sequence>
<feature type="region of interest" description="Disordered" evidence="4">
    <location>
        <begin position="300"/>
        <end position="328"/>
    </location>
</feature>
<keyword evidence="2" id="KW-0238">DNA-binding</keyword>
<dbReference type="InterPro" id="IPR009057">
    <property type="entry name" value="Homeodomain-like_sf"/>
</dbReference>
<protein>
    <submittedName>
        <fullName evidence="6">AraC family transcriptional regulator</fullName>
    </submittedName>
</protein>
<keyword evidence="3" id="KW-0804">Transcription</keyword>
<dbReference type="Gene3D" id="1.10.10.60">
    <property type="entry name" value="Homeodomain-like"/>
    <property type="match status" value="2"/>
</dbReference>
<dbReference type="SMART" id="SM00342">
    <property type="entry name" value="HTH_ARAC"/>
    <property type="match status" value="1"/>
</dbReference>
<dbReference type="InterPro" id="IPR050204">
    <property type="entry name" value="AraC_XylS_family_regulators"/>
</dbReference>
<dbReference type="SUPFAM" id="SSF46689">
    <property type="entry name" value="Homeodomain-like"/>
    <property type="match status" value="2"/>
</dbReference>
<accession>A0ABW5GQ79</accession>
<dbReference type="PANTHER" id="PTHR46796:SF13">
    <property type="entry name" value="HTH-TYPE TRANSCRIPTIONAL ACTIVATOR RHAS"/>
    <property type="match status" value="1"/>
</dbReference>
<dbReference type="RefSeq" id="WP_345392699.1">
    <property type="nucleotide sequence ID" value="NZ_BAABHG010000005.1"/>
</dbReference>
<dbReference type="InterPro" id="IPR018060">
    <property type="entry name" value="HTH_AraC"/>
</dbReference>
<gene>
    <name evidence="6" type="ORF">ACFSYJ_30650</name>
</gene>
<feature type="compositionally biased region" description="Basic and acidic residues" evidence="4">
    <location>
        <begin position="301"/>
        <end position="313"/>
    </location>
</feature>
<evidence type="ECO:0000256" key="3">
    <source>
        <dbReference type="ARBA" id="ARBA00023163"/>
    </source>
</evidence>
<dbReference type="Pfam" id="PF12852">
    <property type="entry name" value="Cupin_6"/>
    <property type="match status" value="1"/>
</dbReference>
<dbReference type="Pfam" id="PF12833">
    <property type="entry name" value="HTH_18"/>
    <property type="match status" value="1"/>
</dbReference>